<protein>
    <submittedName>
        <fullName evidence="2">CaiB/BaiF CoA-transferase family protein</fullName>
    </submittedName>
</protein>
<dbReference type="InterPro" id="IPR003673">
    <property type="entry name" value="CoA-Trfase_fam_III"/>
</dbReference>
<dbReference type="Proteomes" id="UP001501671">
    <property type="component" value="Unassembled WGS sequence"/>
</dbReference>
<dbReference type="InterPro" id="IPR050483">
    <property type="entry name" value="CoA-transferase_III_domain"/>
</dbReference>
<dbReference type="InterPro" id="IPR023606">
    <property type="entry name" value="CoA-Trfase_III_dom_1_sf"/>
</dbReference>
<keyword evidence="3" id="KW-1185">Reference proteome</keyword>
<evidence type="ECO:0000256" key="1">
    <source>
        <dbReference type="ARBA" id="ARBA00022679"/>
    </source>
</evidence>
<dbReference type="SUPFAM" id="SSF89796">
    <property type="entry name" value="CoA-transferase family III (CaiB/BaiF)"/>
    <property type="match status" value="1"/>
</dbReference>
<evidence type="ECO:0000313" key="3">
    <source>
        <dbReference type="Proteomes" id="UP001501671"/>
    </source>
</evidence>
<dbReference type="PANTHER" id="PTHR48207:SF3">
    <property type="entry name" value="SUCCINATE--HYDROXYMETHYLGLUTARATE COA-TRANSFERASE"/>
    <property type="match status" value="1"/>
</dbReference>
<evidence type="ECO:0000313" key="2">
    <source>
        <dbReference type="EMBL" id="GAA4335938.1"/>
    </source>
</evidence>
<organism evidence="2 3">
    <name type="scientific">Pigmentiphaga soli</name>
    <dbReference type="NCBI Taxonomy" id="1007095"/>
    <lineage>
        <taxon>Bacteria</taxon>
        <taxon>Pseudomonadati</taxon>
        <taxon>Pseudomonadota</taxon>
        <taxon>Betaproteobacteria</taxon>
        <taxon>Burkholderiales</taxon>
        <taxon>Alcaligenaceae</taxon>
        <taxon>Pigmentiphaga</taxon>
    </lineage>
</organism>
<comment type="caution">
    <text evidence="2">The sequence shown here is derived from an EMBL/GenBank/DDBJ whole genome shotgun (WGS) entry which is preliminary data.</text>
</comment>
<dbReference type="Gene3D" id="3.30.1540.10">
    <property type="entry name" value="formyl-coa transferase, domain 3"/>
    <property type="match status" value="1"/>
</dbReference>
<dbReference type="Gene3D" id="3.40.50.10540">
    <property type="entry name" value="Crotonobetainyl-coa:carnitine coa-transferase, domain 1"/>
    <property type="match status" value="1"/>
</dbReference>
<dbReference type="InterPro" id="IPR044855">
    <property type="entry name" value="CoA-Trfase_III_dom3_sf"/>
</dbReference>
<keyword evidence="1" id="KW-0808">Transferase</keyword>
<dbReference type="RefSeq" id="WP_345250651.1">
    <property type="nucleotide sequence ID" value="NZ_BAABFO010000014.1"/>
</dbReference>
<sequence length="402" mass="42263">MSHSGAPLQGITVLELGHIVAGPTAGQILAELGAEVIKIESVGGGDQARNMPGSIAAMFHFLNRNKQSVALDLKGEGREVFLRMAASADVVVDNFAYQAVDRLGIGYPVVSELNPGLVWLSIKGFLPGPSEALPMLDELAQMAGGLAFMTGLPGKPMRAGASLTDNAAAAYGVIGVLAALFSRNANGGRGRHVTTGLYETCAYFVAQWMGAAQYSGEPSVPISVVRQDTRMGFSVYRLFDTADGSQVFIGIVSDAHWDRFCAEFGLAALHDDPRFADEASRRLNRPALYEALAGLVGGFTKQEAAARLRAAKIPFAPVNRPDELGADEHLAQSGQLVDVPLPNGVVGKAPKLPFRLGGHDMAVRNLAPALGADTRAVLARYGFSADEIAALEEKGVIRAAAA</sequence>
<proteinExistence type="predicted"/>
<gene>
    <name evidence="2" type="ORF">GCM10023144_29800</name>
</gene>
<reference evidence="3" key="1">
    <citation type="journal article" date="2019" name="Int. J. Syst. Evol. Microbiol.">
        <title>The Global Catalogue of Microorganisms (GCM) 10K type strain sequencing project: providing services to taxonomists for standard genome sequencing and annotation.</title>
        <authorList>
            <consortium name="The Broad Institute Genomics Platform"/>
            <consortium name="The Broad Institute Genome Sequencing Center for Infectious Disease"/>
            <person name="Wu L."/>
            <person name="Ma J."/>
        </authorList>
    </citation>
    <scope>NUCLEOTIDE SEQUENCE [LARGE SCALE GENOMIC DNA]</scope>
    <source>
        <strain evidence="3">JCM 17666</strain>
    </source>
</reference>
<dbReference type="Pfam" id="PF02515">
    <property type="entry name" value="CoA_transf_3"/>
    <property type="match status" value="1"/>
</dbReference>
<dbReference type="EMBL" id="BAABFO010000014">
    <property type="protein sequence ID" value="GAA4335938.1"/>
    <property type="molecule type" value="Genomic_DNA"/>
</dbReference>
<dbReference type="PANTHER" id="PTHR48207">
    <property type="entry name" value="SUCCINATE--HYDROXYMETHYLGLUTARATE COA-TRANSFERASE"/>
    <property type="match status" value="1"/>
</dbReference>
<accession>A0ABP8H8Q1</accession>
<name>A0ABP8H8Q1_9BURK</name>